<dbReference type="InterPro" id="IPR008506">
    <property type="entry name" value="SND2/TMEM208"/>
</dbReference>
<keyword evidence="6 9" id="KW-1133">Transmembrane helix</keyword>
<accession>A0A819QL20</accession>
<comment type="similarity">
    <text evidence="2">Belongs to the TMEM208 family.</text>
</comment>
<dbReference type="GO" id="GO:0006624">
    <property type="term" value="P:vacuolar protein processing"/>
    <property type="evidence" value="ECO:0007669"/>
    <property type="project" value="TreeGrafter"/>
</dbReference>
<protein>
    <recommendedName>
        <fullName evidence="3">Transmembrane protein 208</fullName>
    </recommendedName>
</protein>
<keyword evidence="5" id="KW-0256">Endoplasmic reticulum</keyword>
<feature type="compositionally biased region" description="Basic residues" evidence="8">
    <location>
        <begin position="243"/>
        <end position="254"/>
    </location>
</feature>
<evidence type="ECO:0000256" key="3">
    <source>
        <dbReference type="ARBA" id="ARBA00015033"/>
    </source>
</evidence>
<evidence type="ECO:0000313" key="11">
    <source>
        <dbReference type="Proteomes" id="UP000663868"/>
    </source>
</evidence>
<dbReference type="PANTHER" id="PTHR13505">
    <property type="entry name" value="TRANSMEMBRANE PROTEIN 208"/>
    <property type="match status" value="1"/>
</dbReference>
<evidence type="ECO:0000256" key="5">
    <source>
        <dbReference type="ARBA" id="ARBA00022824"/>
    </source>
</evidence>
<evidence type="ECO:0000256" key="1">
    <source>
        <dbReference type="ARBA" id="ARBA00004477"/>
    </source>
</evidence>
<sequence length="254" mass="28529">MYGCFNAIEINEEGLIINFEHKLQQRKSDLVTIEISVFNYTKLIDTLDDLVKDEELKDYDKSLLLLLLVKKENMFSMSGTSGAKKKGKQATKGDAQIVKENIETIEFYKKVLSISNGIFLAVHFIFYFITGFSTASCILFLLSSAAAWYVWSMMRQFGTTKSGGAVTDLNLNGSISDYAKDIILAIVIAQSASLIHRYFWWFLLAIPLYALYKGLKMFFFSPYSQLQGGGNQEQGDQADGKKGGKGKVTRVARH</sequence>
<feature type="region of interest" description="Disordered" evidence="8">
    <location>
        <begin position="230"/>
        <end position="254"/>
    </location>
</feature>
<proteinExistence type="inferred from homology"/>
<dbReference type="AlphaFoldDB" id="A0A819QL20"/>
<dbReference type="GO" id="GO:0005789">
    <property type="term" value="C:endoplasmic reticulum membrane"/>
    <property type="evidence" value="ECO:0007669"/>
    <property type="project" value="UniProtKB-SubCell"/>
</dbReference>
<feature type="transmembrane region" description="Helical" evidence="9">
    <location>
        <begin position="198"/>
        <end position="215"/>
    </location>
</feature>
<evidence type="ECO:0000256" key="4">
    <source>
        <dbReference type="ARBA" id="ARBA00022692"/>
    </source>
</evidence>
<name>A0A819QL20_9BILA</name>
<evidence type="ECO:0000256" key="7">
    <source>
        <dbReference type="ARBA" id="ARBA00023136"/>
    </source>
</evidence>
<keyword evidence="7 9" id="KW-0472">Membrane</keyword>
<evidence type="ECO:0000256" key="6">
    <source>
        <dbReference type="ARBA" id="ARBA00022989"/>
    </source>
</evidence>
<evidence type="ECO:0000313" key="10">
    <source>
        <dbReference type="EMBL" id="CAF4036901.1"/>
    </source>
</evidence>
<comment type="subcellular location">
    <subcellularLocation>
        <location evidence="1">Endoplasmic reticulum membrane</location>
        <topology evidence="1">Multi-pass membrane protein</topology>
    </subcellularLocation>
</comment>
<comment type="caution">
    <text evidence="10">The sequence shown here is derived from an EMBL/GenBank/DDBJ whole genome shotgun (WGS) entry which is preliminary data.</text>
</comment>
<dbReference type="Pfam" id="PF05620">
    <property type="entry name" value="TMEM208_SND2"/>
    <property type="match status" value="1"/>
</dbReference>
<dbReference type="PANTHER" id="PTHR13505:SF7">
    <property type="entry name" value="TRANSMEMBRANE PROTEIN 208"/>
    <property type="match status" value="1"/>
</dbReference>
<organism evidence="10 11">
    <name type="scientific">Adineta steineri</name>
    <dbReference type="NCBI Taxonomy" id="433720"/>
    <lineage>
        <taxon>Eukaryota</taxon>
        <taxon>Metazoa</taxon>
        <taxon>Spiralia</taxon>
        <taxon>Gnathifera</taxon>
        <taxon>Rotifera</taxon>
        <taxon>Eurotatoria</taxon>
        <taxon>Bdelloidea</taxon>
        <taxon>Adinetida</taxon>
        <taxon>Adinetidae</taxon>
        <taxon>Adineta</taxon>
    </lineage>
</organism>
<gene>
    <name evidence="10" type="ORF">KXQ929_LOCUS30651</name>
</gene>
<dbReference type="Proteomes" id="UP000663868">
    <property type="component" value="Unassembled WGS sequence"/>
</dbReference>
<keyword evidence="4 9" id="KW-0812">Transmembrane</keyword>
<evidence type="ECO:0000256" key="9">
    <source>
        <dbReference type="SAM" id="Phobius"/>
    </source>
</evidence>
<dbReference type="GO" id="GO:0005773">
    <property type="term" value="C:vacuole"/>
    <property type="evidence" value="ECO:0007669"/>
    <property type="project" value="GOC"/>
</dbReference>
<reference evidence="10" key="1">
    <citation type="submission" date="2021-02" db="EMBL/GenBank/DDBJ databases">
        <authorList>
            <person name="Nowell W R."/>
        </authorList>
    </citation>
    <scope>NUCLEOTIDE SEQUENCE</scope>
</reference>
<evidence type="ECO:0000256" key="8">
    <source>
        <dbReference type="SAM" id="MobiDB-lite"/>
    </source>
</evidence>
<dbReference type="EMBL" id="CAJOBB010003368">
    <property type="protein sequence ID" value="CAF4036901.1"/>
    <property type="molecule type" value="Genomic_DNA"/>
</dbReference>
<evidence type="ECO:0000256" key="2">
    <source>
        <dbReference type="ARBA" id="ARBA00009950"/>
    </source>
</evidence>
<feature type="transmembrane region" description="Helical" evidence="9">
    <location>
        <begin position="118"/>
        <end position="151"/>
    </location>
</feature>